<feature type="signal peptide" evidence="7">
    <location>
        <begin position="1"/>
        <end position="19"/>
    </location>
</feature>
<dbReference type="InterPro" id="IPR013087">
    <property type="entry name" value="Znf_C2H2_type"/>
</dbReference>
<keyword evidence="5" id="KW-0539">Nucleus</keyword>
<keyword evidence="7" id="KW-0732">Signal</keyword>
<evidence type="ECO:0000256" key="7">
    <source>
        <dbReference type="SAM" id="SignalP"/>
    </source>
</evidence>
<dbReference type="AlphaFoldDB" id="A0ABD2Z0K4"/>
<evidence type="ECO:0000256" key="1">
    <source>
        <dbReference type="ARBA" id="ARBA00004123"/>
    </source>
</evidence>
<accession>A0ABD2Z0K4</accession>
<evidence type="ECO:0000256" key="6">
    <source>
        <dbReference type="PROSITE-ProRule" id="PRU00042"/>
    </source>
</evidence>
<keyword evidence="2" id="KW-0479">Metal-binding</keyword>
<comment type="subcellular location">
    <subcellularLocation>
        <location evidence="1">Nucleus</location>
    </subcellularLocation>
</comment>
<keyword evidence="3 6" id="KW-0863">Zinc-finger</keyword>
<protein>
    <recommendedName>
        <fullName evidence="8">C2H2-type domain-containing protein</fullName>
    </recommendedName>
</protein>
<dbReference type="Proteomes" id="UP001630127">
    <property type="component" value="Unassembled WGS sequence"/>
</dbReference>
<dbReference type="EMBL" id="JBJUIK010000011">
    <property type="protein sequence ID" value="KAL3511957.1"/>
    <property type="molecule type" value="Genomic_DNA"/>
</dbReference>
<dbReference type="PROSITE" id="PS50157">
    <property type="entry name" value="ZINC_FINGER_C2H2_2"/>
    <property type="match status" value="1"/>
</dbReference>
<keyword evidence="4" id="KW-0862">Zinc</keyword>
<dbReference type="PROSITE" id="PS00028">
    <property type="entry name" value="ZINC_FINGER_C2H2_1"/>
    <property type="match status" value="1"/>
</dbReference>
<dbReference type="GO" id="GO:0005634">
    <property type="term" value="C:nucleus"/>
    <property type="evidence" value="ECO:0007669"/>
    <property type="project" value="UniProtKB-SubCell"/>
</dbReference>
<organism evidence="9 10">
    <name type="scientific">Cinchona calisaya</name>
    <dbReference type="NCBI Taxonomy" id="153742"/>
    <lineage>
        <taxon>Eukaryota</taxon>
        <taxon>Viridiplantae</taxon>
        <taxon>Streptophyta</taxon>
        <taxon>Embryophyta</taxon>
        <taxon>Tracheophyta</taxon>
        <taxon>Spermatophyta</taxon>
        <taxon>Magnoliopsida</taxon>
        <taxon>eudicotyledons</taxon>
        <taxon>Gunneridae</taxon>
        <taxon>Pentapetalae</taxon>
        <taxon>asterids</taxon>
        <taxon>lamiids</taxon>
        <taxon>Gentianales</taxon>
        <taxon>Rubiaceae</taxon>
        <taxon>Cinchonoideae</taxon>
        <taxon>Cinchoneae</taxon>
        <taxon>Cinchona</taxon>
    </lineage>
</organism>
<dbReference type="SUPFAM" id="SSF57667">
    <property type="entry name" value="beta-beta-alpha zinc fingers"/>
    <property type="match status" value="1"/>
</dbReference>
<gene>
    <name evidence="9" type="ORF">ACH5RR_024674</name>
</gene>
<dbReference type="InterPro" id="IPR036236">
    <property type="entry name" value="Znf_C2H2_sf"/>
</dbReference>
<feature type="domain" description="C2H2-type" evidence="8">
    <location>
        <begin position="99"/>
        <end position="126"/>
    </location>
</feature>
<evidence type="ECO:0000256" key="5">
    <source>
        <dbReference type="ARBA" id="ARBA00023242"/>
    </source>
</evidence>
<proteinExistence type="predicted"/>
<evidence type="ECO:0000256" key="2">
    <source>
        <dbReference type="ARBA" id="ARBA00022723"/>
    </source>
</evidence>
<sequence>MIIIFLKLILSYIASDSLACPNNSMASPKLEEQNQNSDEKDFIIKAPHDHLGLDLSLASNKDSSNQELKKPELNLLASLHMTTTTNTSSQNQETEPRVFSCNYCQRKFFSSQALGGHQNAHKRERTIAKRGQRIGSSAGAASFGHDSLAVQRYSSMASLPLHGSFNRPSLGIQAHSMIHKPSSTYFASNICLSSPSLYGHNGWSRKPLDQQPAIGRLAPENYHMGSSSSSNGGGAARFDHSIHHQKFSPVVEGIGGSYKWDSVPPPHHLKTNQEELKKLDLSLKL</sequence>
<reference evidence="9 10" key="1">
    <citation type="submission" date="2024-11" db="EMBL/GenBank/DDBJ databases">
        <title>A near-complete genome assembly of Cinchona calisaya.</title>
        <authorList>
            <person name="Lian D.C."/>
            <person name="Zhao X.W."/>
            <person name="Wei L."/>
        </authorList>
    </citation>
    <scope>NUCLEOTIDE SEQUENCE [LARGE SCALE GENOMIC DNA]</scope>
    <source>
        <tissue evidence="9">Nenye</tissue>
    </source>
</reference>
<evidence type="ECO:0000313" key="9">
    <source>
        <dbReference type="EMBL" id="KAL3511957.1"/>
    </source>
</evidence>
<dbReference type="PANTHER" id="PTHR47287">
    <property type="entry name" value="C2H2 AND C2HC ZINC FINGERS SUPERFAMILY PROTEIN"/>
    <property type="match status" value="1"/>
</dbReference>
<keyword evidence="10" id="KW-1185">Reference proteome</keyword>
<evidence type="ECO:0000313" key="10">
    <source>
        <dbReference type="Proteomes" id="UP001630127"/>
    </source>
</evidence>
<dbReference type="GO" id="GO:0008270">
    <property type="term" value="F:zinc ion binding"/>
    <property type="evidence" value="ECO:0007669"/>
    <property type="project" value="UniProtKB-KW"/>
</dbReference>
<dbReference type="FunFam" id="3.30.160.60:FF:001366">
    <property type="entry name" value="Zinc finger protein 2"/>
    <property type="match status" value="1"/>
</dbReference>
<feature type="chain" id="PRO_5044890172" description="C2H2-type domain-containing protein" evidence="7">
    <location>
        <begin position="20"/>
        <end position="285"/>
    </location>
</feature>
<name>A0ABD2Z0K4_9GENT</name>
<evidence type="ECO:0000259" key="8">
    <source>
        <dbReference type="PROSITE" id="PS50157"/>
    </source>
</evidence>
<dbReference type="PANTHER" id="PTHR47287:SF15">
    <property type="entry name" value="ZINC FINGER PROTEIN 3-LIKE"/>
    <property type="match status" value="1"/>
</dbReference>
<dbReference type="Gene3D" id="3.30.160.60">
    <property type="entry name" value="Classic Zinc Finger"/>
    <property type="match status" value="1"/>
</dbReference>
<dbReference type="InterPro" id="IPR044246">
    <property type="entry name" value="ZFP3-like"/>
</dbReference>
<evidence type="ECO:0000256" key="3">
    <source>
        <dbReference type="ARBA" id="ARBA00022771"/>
    </source>
</evidence>
<comment type="caution">
    <text evidence="9">The sequence shown here is derived from an EMBL/GenBank/DDBJ whole genome shotgun (WGS) entry which is preliminary data.</text>
</comment>
<evidence type="ECO:0000256" key="4">
    <source>
        <dbReference type="ARBA" id="ARBA00022833"/>
    </source>
</evidence>